<organism evidence="5 6">
    <name type="scientific">Salinisphaera dokdonensis CL-ES53</name>
    <dbReference type="NCBI Taxonomy" id="1304272"/>
    <lineage>
        <taxon>Bacteria</taxon>
        <taxon>Pseudomonadati</taxon>
        <taxon>Pseudomonadota</taxon>
        <taxon>Gammaproteobacteria</taxon>
        <taxon>Salinisphaerales</taxon>
        <taxon>Salinisphaeraceae</taxon>
        <taxon>Salinisphaera</taxon>
    </lineage>
</organism>
<dbReference type="PANTHER" id="PTHR30093:SF34">
    <property type="entry name" value="PREPILIN PEPTIDASE-DEPENDENT PROTEIN D"/>
    <property type="match status" value="1"/>
</dbReference>
<name>A0ABV2AX57_9GAMM</name>
<dbReference type="NCBIfam" id="TIGR02532">
    <property type="entry name" value="IV_pilin_GFxxxE"/>
    <property type="match status" value="1"/>
</dbReference>
<accession>A0ABV2AX57</accession>
<dbReference type="PROSITE" id="PS00409">
    <property type="entry name" value="PROKAR_NTER_METHYL"/>
    <property type="match status" value="1"/>
</dbReference>
<reference evidence="5 6" key="1">
    <citation type="submission" date="2013-03" db="EMBL/GenBank/DDBJ databases">
        <title>Salinisphaera dokdonensis CL-ES53 Genome Sequencing.</title>
        <authorList>
            <person name="Li C."/>
            <person name="Lai Q."/>
            <person name="Shao Z."/>
        </authorList>
    </citation>
    <scope>NUCLEOTIDE SEQUENCE [LARGE SCALE GENOMIC DNA]</scope>
    <source>
        <strain evidence="5 6">CL-ES53</strain>
    </source>
</reference>
<gene>
    <name evidence="5" type="ORF">SADO_00620</name>
</gene>
<feature type="transmembrane region" description="Helical" evidence="4">
    <location>
        <begin position="7"/>
        <end position="27"/>
    </location>
</feature>
<sequence>MQKQQGFTLIELMIVVAIVGILAAIAIPQYQNYTQRARMTEAVTAASAAKTAVAETYQTTGTLPADNQAAGLDNTPGNITSEFVESVTVTSGVIAVAVQGTGNTDLNDATLTFTPQTNAGAAITTGYNGPIEWACTVNDASVAQFFPANCRGTTAD</sequence>
<keyword evidence="6" id="KW-1185">Reference proteome</keyword>
<keyword evidence="4" id="KW-1133">Transmembrane helix</keyword>
<proteinExistence type="inferred from homology"/>
<evidence type="ECO:0000256" key="3">
    <source>
        <dbReference type="RuleBase" id="RU000389"/>
    </source>
</evidence>
<dbReference type="Gene3D" id="3.30.700.10">
    <property type="entry name" value="Glycoprotein, Type 4 Pilin"/>
    <property type="match status" value="1"/>
</dbReference>
<dbReference type="EMBL" id="APND01000001">
    <property type="protein sequence ID" value="MES1927714.1"/>
    <property type="molecule type" value="Genomic_DNA"/>
</dbReference>
<evidence type="ECO:0000256" key="2">
    <source>
        <dbReference type="ARBA" id="ARBA00022481"/>
    </source>
</evidence>
<dbReference type="PANTHER" id="PTHR30093">
    <property type="entry name" value="GENERAL SECRETION PATHWAY PROTEIN G"/>
    <property type="match status" value="1"/>
</dbReference>
<dbReference type="Pfam" id="PF07963">
    <property type="entry name" value="N_methyl"/>
    <property type="match status" value="1"/>
</dbReference>
<evidence type="ECO:0000256" key="4">
    <source>
        <dbReference type="SAM" id="Phobius"/>
    </source>
</evidence>
<dbReference type="InterPro" id="IPR001082">
    <property type="entry name" value="Pilin"/>
</dbReference>
<evidence type="ECO:0000313" key="5">
    <source>
        <dbReference type="EMBL" id="MES1927714.1"/>
    </source>
</evidence>
<dbReference type="InterPro" id="IPR045584">
    <property type="entry name" value="Pilin-like"/>
</dbReference>
<dbReference type="Pfam" id="PF00114">
    <property type="entry name" value="Pilin"/>
    <property type="match status" value="1"/>
</dbReference>
<dbReference type="InterPro" id="IPR012902">
    <property type="entry name" value="N_methyl_site"/>
</dbReference>
<comment type="similarity">
    <text evidence="1 3">Belongs to the N-Me-Phe pilin family.</text>
</comment>
<dbReference type="Proteomes" id="UP001460888">
    <property type="component" value="Unassembled WGS sequence"/>
</dbReference>
<protein>
    <submittedName>
        <fullName evidence="5">Pilin family protein</fullName>
    </submittedName>
</protein>
<comment type="caution">
    <text evidence="5">The sequence shown here is derived from an EMBL/GenBank/DDBJ whole genome shotgun (WGS) entry which is preliminary data.</text>
</comment>
<evidence type="ECO:0000313" key="6">
    <source>
        <dbReference type="Proteomes" id="UP001460888"/>
    </source>
</evidence>
<keyword evidence="3" id="KW-0281">Fimbrium</keyword>
<dbReference type="SUPFAM" id="SSF54523">
    <property type="entry name" value="Pili subunits"/>
    <property type="match status" value="1"/>
</dbReference>
<keyword evidence="4" id="KW-0472">Membrane</keyword>
<keyword evidence="2" id="KW-0488">Methylation</keyword>
<dbReference type="RefSeq" id="WP_353108363.1">
    <property type="nucleotide sequence ID" value="NZ_APND01000001.1"/>
</dbReference>
<evidence type="ECO:0000256" key="1">
    <source>
        <dbReference type="ARBA" id="ARBA00005233"/>
    </source>
</evidence>
<keyword evidence="4" id="KW-0812">Transmembrane</keyword>